<comment type="caution">
    <text evidence="2">The sequence shown here is derived from an EMBL/GenBank/DDBJ whole genome shotgun (WGS) entry which is preliminary data.</text>
</comment>
<dbReference type="RefSeq" id="WP_266151446.1">
    <property type="nucleotide sequence ID" value="NZ_CP064028.1"/>
</dbReference>
<dbReference type="Proteomes" id="UP001595961">
    <property type="component" value="Unassembled WGS sequence"/>
</dbReference>
<dbReference type="EMBL" id="JBHSGA010000012">
    <property type="protein sequence ID" value="MFC4526355.1"/>
    <property type="molecule type" value="Genomic_DNA"/>
</dbReference>
<gene>
    <name evidence="2" type="ORF">ACFO5W_06850</name>
</gene>
<feature type="signal peptide" evidence="1">
    <location>
        <begin position="1"/>
        <end position="20"/>
    </location>
</feature>
<sequence length="200" mass="22300">MKLRLFFLFALLAGINVACAAESADKKGCRNDPDFLAAFGEPTLTARGKGPDYFAIRLVYLPTFRHPILVRYEEDGRKRVRRAVVLSGKAGYDLGEIAFQHTDEASGTEIADIKKGLERARYWDLTSSDATFGADGDTLTVEVIRNGQCKAISRWEPEHKATARGLVPLVDLYVGLFERAAIWRDVAPMAFGKDDYVPRR</sequence>
<organism evidence="2 3">
    <name type="scientific">Dyella halodurans</name>
    <dbReference type="NCBI Taxonomy" id="1920171"/>
    <lineage>
        <taxon>Bacteria</taxon>
        <taxon>Pseudomonadati</taxon>
        <taxon>Pseudomonadota</taxon>
        <taxon>Gammaproteobacteria</taxon>
        <taxon>Lysobacterales</taxon>
        <taxon>Rhodanobacteraceae</taxon>
        <taxon>Dyella</taxon>
    </lineage>
</organism>
<protein>
    <recommendedName>
        <fullName evidence="4">Chalcone isomerase domain-containing protein</fullName>
    </recommendedName>
</protein>
<evidence type="ECO:0000313" key="2">
    <source>
        <dbReference type="EMBL" id="MFC4526355.1"/>
    </source>
</evidence>
<name>A0ABV9C026_9GAMM</name>
<proteinExistence type="predicted"/>
<feature type="chain" id="PRO_5045770547" description="Chalcone isomerase domain-containing protein" evidence="1">
    <location>
        <begin position="21"/>
        <end position="200"/>
    </location>
</feature>
<accession>A0ABV9C026</accession>
<reference evidence="3" key="1">
    <citation type="journal article" date="2019" name="Int. J. Syst. Evol. Microbiol.">
        <title>The Global Catalogue of Microorganisms (GCM) 10K type strain sequencing project: providing services to taxonomists for standard genome sequencing and annotation.</title>
        <authorList>
            <consortium name="The Broad Institute Genomics Platform"/>
            <consortium name="The Broad Institute Genome Sequencing Center for Infectious Disease"/>
            <person name="Wu L."/>
            <person name="Ma J."/>
        </authorList>
    </citation>
    <scope>NUCLEOTIDE SEQUENCE [LARGE SCALE GENOMIC DNA]</scope>
    <source>
        <strain evidence="3">CCM 4481</strain>
    </source>
</reference>
<keyword evidence="3" id="KW-1185">Reference proteome</keyword>
<evidence type="ECO:0000256" key="1">
    <source>
        <dbReference type="SAM" id="SignalP"/>
    </source>
</evidence>
<evidence type="ECO:0000313" key="3">
    <source>
        <dbReference type="Proteomes" id="UP001595961"/>
    </source>
</evidence>
<evidence type="ECO:0008006" key="4">
    <source>
        <dbReference type="Google" id="ProtNLM"/>
    </source>
</evidence>
<keyword evidence="1" id="KW-0732">Signal</keyword>